<proteinExistence type="predicted"/>
<organism evidence="1 2">
    <name type="scientific">Ramlibacter lithotrophicus</name>
    <dbReference type="NCBI Taxonomy" id="2606681"/>
    <lineage>
        <taxon>Bacteria</taxon>
        <taxon>Pseudomonadati</taxon>
        <taxon>Pseudomonadota</taxon>
        <taxon>Betaproteobacteria</taxon>
        <taxon>Burkholderiales</taxon>
        <taxon>Comamonadaceae</taxon>
        <taxon>Ramlibacter</taxon>
    </lineage>
</organism>
<accession>A0A7X6DFY7</accession>
<comment type="caution">
    <text evidence="1">The sequence shown here is derived from an EMBL/GenBank/DDBJ whole genome shotgun (WGS) entry which is preliminary data.</text>
</comment>
<gene>
    <name evidence="1" type="ORF">RAMLITH_11350</name>
</gene>
<sequence>MWPFIKRPSRPAAQPNALPPELDLAGARRALVIAPHPDDETLGCGGTLARLAPTCDIHVVLVTNGDGGGGLPAETSAIRKQEMAAAVRTLGIASEVLHLDEPDGRFDDTRAFREALAAIVQRLQPDWVFLPWLEDSHPDHSRISRASSQVLRRSGVDRVLYYETWNPVPATHVVDITPVLETKKAAVLCHATALKYGNYLDAMLGLNAYRALYLPPGERRWAEAYAVTGARDNRFL</sequence>
<dbReference type="AlphaFoldDB" id="A0A7X6DFY7"/>
<dbReference type="InterPro" id="IPR003737">
    <property type="entry name" value="GlcNAc_PI_deacetylase-related"/>
</dbReference>
<name>A0A7X6DFY7_9BURK</name>
<dbReference type="InterPro" id="IPR024078">
    <property type="entry name" value="LmbE-like_dom_sf"/>
</dbReference>
<dbReference type="GO" id="GO:0016811">
    <property type="term" value="F:hydrolase activity, acting on carbon-nitrogen (but not peptide) bonds, in linear amides"/>
    <property type="evidence" value="ECO:0007669"/>
    <property type="project" value="TreeGrafter"/>
</dbReference>
<reference evidence="1 2" key="1">
    <citation type="journal article" date="2020" name="Nature">
        <title>Bacterial chemolithoautotrophy via manganese oxidation.</title>
        <authorList>
            <person name="Yu H."/>
            <person name="Leadbetter J.R."/>
        </authorList>
    </citation>
    <scope>NUCLEOTIDE SEQUENCE [LARGE SCALE GENOMIC DNA]</scope>
    <source>
        <strain evidence="1 2">RBP-1</strain>
    </source>
</reference>
<dbReference type="Proteomes" id="UP000521868">
    <property type="component" value="Unassembled WGS sequence"/>
</dbReference>
<dbReference type="Pfam" id="PF02585">
    <property type="entry name" value="PIG-L"/>
    <property type="match status" value="1"/>
</dbReference>
<dbReference type="PANTHER" id="PTHR12993:SF11">
    <property type="entry name" value="N-ACETYLGLUCOSAMINYL-PHOSPHATIDYLINOSITOL DE-N-ACETYLASE"/>
    <property type="match status" value="1"/>
</dbReference>
<dbReference type="SUPFAM" id="SSF102588">
    <property type="entry name" value="LmbE-like"/>
    <property type="match status" value="1"/>
</dbReference>
<keyword evidence="2" id="KW-1185">Reference proteome</keyword>
<evidence type="ECO:0000313" key="1">
    <source>
        <dbReference type="EMBL" id="NKE66418.1"/>
    </source>
</evidence>
<dbReference type="RefSeq" id="WP_168107525.1">
    <property type="nucleotide sequence ID" value="NZ_VTOX01000003.1"/>
</dbReference>
<dbReference type="PANTHER" id="PTHR12993">
    <property type="entry name" value="N-ACETYLGLUCOSAMINYL-PHOSPHATIDYLINOSITOL DE-N-ACETYLASE-RELATED"/>
    <property type="match status" value="1"/>
</dbReference>
<dbReference type="Gene3D" id="3.40.50.10320">
    <property type="entry name" value="LmbE-like"/>
    <property type="match status" value="1"/>
</dbReference>
<evidence type="ECO:0000313" key="2">
    <source>
        <dbReference type="Proteomes" id="UP000521868"/>
    </source>
</evidence>
<protein>
    <submittedName>
        <fullName evidence="1">PIG-L family deacetylase</fullName>
    </submittedName>
</protein>
<dbReference type="EMBL" id="VTOX01000003">
    <property type="protein sequence ID" value="NKE66418.1"/>
    <property type="molecule type" value="Genomic_DNA"/>
</dbReference>